<feature type="compositionally biased region" description="Polar residues" evidence="1">
    <location>
        <begin position="99"/>
        <end position="109"/>
    </location>
</feature>
<evidence type="ECO:0000256" key="1">
    <source>
        <dbReference type="SAM" id="MobiDB-lite"/>
    </source>
</evidence>
<gene>
    <name evidence="2" type="ORF">GALMADRAFT_137714</name>
</gene>
<evidence type="ECO:0000313" key="2">
    <source>
        <dbReference type="EMBL" id="KDR78696.1"/>
    </source>
</evidence>
<dbReference type="STRING" id="685588.A0A067T6C7"/>
<organism evidence="2 3">
    <name type="scientific">Galerina marginata (strain CBS 339.88)</name>
    <dbReference type="NCBI Taxonomy" id="685588"/>
    <lineage>
        <taxon>Eukaryota</taxon>
        <taxon>Fungi</taxon>
        <taxon>Dikarya</taxon>
        <taxon>Basidiomycota</taxon>
        <taxon>Agaricomycotina</taxon>
        <taxon>Agaricomycetes</taxon>
        <taxon>Agaricomycetidae</taxon>
        <taxon>Agaricales</taxon>
        <taxon>Agaricineae</taxon>
        <taxon>Strophariaceae</taxon>
        <taxon>Galerina</taxon>
    </lineage>
</organism>
<evidence type="ECO:0000313" key="3">
    <source>
        <dbReference type="Proteomes" id="UP000027222"/>
    </source>
</evidence>
<protein>
    <submittedName>
        <fullName evidence="2">Uncharacterized protein</fullName>
    </submittedName>
</protein>
<dbReference type="HOGENOM" id="CLU_065614_1_0_1"/>
<dbReference type="AlphaFoldDB" id="A0A067T6C7"/>
<dbReference type="EMBL" id="KL142374">
    <property type="protein sequence ID" value="KDR78696.1"/>
    <property type="molecule type" value="Genomic_DNA"/>
</dbReference>
<name>A0A067T6C7_GALM3</name>
<accession>A0A067T6C7</accession>
<sequence length="257" mass="28172">MAPNADGSFTELSPFYTPGAPPPTLPIPIAQTEVGKLHSPSKLLAQEEIGPKSKSHRNPVTRFHPYPKPTSSKSTRFARQRSQTPKTSSTRATTPRAVSPSSDEGSVSHPTAEEGEGSLQGGSSEEDEEDDEDEDEDGDLIPKPDGEAGRPGRGGYNLEETLGWEKKDFQRVKKYVTELIDKDLNTSKSLASQSMASVVAVRNQVTERFPVLRNYAQSWPATDLIRLRLKYTSGRARHTVNKADAKVGKLLRSSSRK</sequence>
<reference evidence="3" key="1">
    <citation type="journal article" date="2014" name="Proc. Natl. Acad. Sci. U.S.A.">
        <title>Extensive sampling of basidiomycete genomes demonstrates inadequacy of the white-rot/brown-rot paradigm for wood decay fungi.</title>
        <authorList>
            <person name="Riley R."/>
            <person name="Salamov A.A."/>
            <person name="Brown D.W."/>
            <person name="Nagy L.G."/>
            <person name="Floudas D."/>
            <person name="Held B.W."/>
            <person name="Levasseur A."/>
            <person name="Lombard V."/>
            <person name="Morin E."/>
            <person name="Otillar R."/>
            <person name="Lindquist E.A."/>
            <person name="Sun H."/>
            <person name="LaButti K.M."/>
            <person name="Schmutz J."/>
            <person name="Jabbour D."/>
            <person name="Luo H."/>
            <person name="Baker S.E."/>
            <person name="Pisabarro A.G."/>
            <person name="Walton J.D."/>
            <person name="Blanchette R.A."/>
            <person name="Henrissat B."/>
            <person name="Martin F."/>
            <person name="Cullen D."/>
            <person name="Hibbett D.S."/>
            <person name="Grigoriev I.V."/>
        </authorList>
    </citation>
    <scope>NUCLEOTIDE SEQUENCE [LARGE SCALE GENOMIC DNA]</scope>
    <source>
        <strain evidence="3">CBS 339.88</strain>
    </source>
</reference>
<feature type="region of interest" description="Disordered" evidence="1">
    <location>
        <begin position="1"/>
        <end position="158"/>
    </location>
</feature>
<proteinExistence type="predicted"/>
<feature type="compositionally biased region" description="Polar residues" evidence="1">
    <location>
        <begin position="69"/>
        <end position="93"/>
    </location>
</feature>
<dbReference type="OrthoDB" id="2686745at2759"/>
<feature type="compositionally biased region" description="Basic and acidic residues" evidence="1">
    <location>
        <begin position="140"/>
        <end position="150"/>
    </location>
</feature>
<keyword evidence="3" id="KW-1185">Reference proteome</keyword>
<feature type="compositionally biased region" description="Acidic residues" evidence="1">
    <location>
        <begin position="124"/>
        <end position="139"/>
    </location>
</feature>
<dbReference type="Proteomes" id="UP000027222">
    <property type="component" value="Unassembled WGS sequence"/>
</dbReference>